<dbReference type="RefSeq" id="WP_179433411.1">
    <property type="nucleotide sequence ID" value="NZ_BAABLC010000002.1"/>
</dbReference>
<evidence type="ECO:0000313" key="3">
    <source>
        <dbReference type="Proteomes" id="UP000552045"/>
    </source>
</evidence>
<evidence type="ECO:0000313" key="2">
    <source>
        <dbReference type="EMBL" id="NYD54804.1"/>
    </source>
</evidence>
<gene>
    <name evidence="2" type="ORF">BKA02_001859</name>
</gene>
<keyword evidence="1" id="KW-0812">Transmembrane</keyword>
<proteinExistence type="predicted"/>
<dbReference type="Proteomes" id="UP000552045">
    <property type="component" value="Unassembled WGS sequence"/>
</dbReference>
<organism evidence="2 3">
    <name type="scientific">Microbacterium pseudoresistens</name>
    <dbReference type="NCBI Taxonomy" id="640634"/>
    <lineage>
        <taxon>Bacteria</taxon>
        <taxon>Bacillati</taxon>
        <taxon>Actinomycetota</taxon>
        <taxon>Actinomycetes</taxon>
        <taxon>Micrococcales</taxon>
        <taxon>Microbacteriaceae</taxon>
        <taxon>Microbacterium</taxon>
    </lineage>
</organism>
<sequence length="203" mass="21303">MSQNTHPTRAVRYLAELDDALGELPHRVATEIRAGIAEELDGLDDAAAAERIASLGDPRAIAAAAAEAGPAPAPAGAAASPARPLRESKGFAIAAALVLAFGGVVIPVAGWFVGAVMVVSSRMWTRLEKAIALATPFVAFALMMLATVITRALTAPSEDEARNPLVPGALDLWHSSILLAFILVPVMGGWLLWRMRNRTAPLR</sequence>
<evidence type="ECO:0000256" key="1">
    <source>
        <dbReference type="SAM" id="Phobius"/>
    </source>
</evidence>
<protein>
    <submittedName>
        <fullName evidence="2">Putative membrane protein</fullName>
    </submittedName>
</protein>
<keyword evidence="1" id="KW-0472">Membrane</keyword>
<keyword evidence="1" id="KW-1133">Transmembrane helix</keyword>
<dbReference type="EMBL" id="JACCBH010000001">
    <property type="protein sequence ID" value="NYD54804.1"/>
    <property type="molecule type" value="Genomic_DNA"/>
</dbReference>
<feature type="transmembrane region" description="Helical" evidence="1">
    <location>
        <begin position="91"/>
        <end position="119"/>
    </location>
</feature>
<feature type="transmembrane region" description="Helical" evidence="1">
    <location>
        <begin position="173"/>
        <end position="193"/>
    </location>
</feature>
<comment type="caution">
    <text evidence="2">The sequence shown here is derived from an EMBL/GenBank/DDBJ whole genome shotgun (WGS) entry which is preliminary data.</text>
</comment>
<name>A0A7Y9JPM7_9MICO</name>
<keyword evidence="3" id="KW-1185">Reference proteome</keyword>
<accession>A0A7Y9JPM7</accession>
<reference evidence="2 3" key="1">
    <citation type="submission" date="2020-07" db="EMBL/GenBank/DDBJ databases">
        <title>Sequencing the genomes of 1000 actinobacteria strains.</title>
        <authorList>
            <person name="Klenk H.-P."/>
        </authorList>
    </citation>
    <scope>NUCLEOTIDE SEQUENCE [LARGE SCALE GENOMIC DNA]</scope>
    <source>
        <strain evidence="2 3">DSM 22185</strain>
    </source>
</reference>
<dbReference type="AlphaFoldDB" id="A0A7Y9JPM7"/>
<dbReference type="Pfam" id="PF22564">
    <property type="entry name" value="HAAS"/>
    <property type="match status" value="1"/>
</dbReference>
<feature type="transmembrane region" description="Helical" evidence="1">
    <location>
        <begin position="131"/>
        <end position="153"/>
    </location>
</feature>